<gene>
    <name evidence="1" type="ORF">MNBD_NITROSPINAE03-1241</name>
</gene>
<protein>
    <submittedName>
        <fullName evidence="1">Uncharacterized protein</fullName>
    </submittedName>
</protein>
<proteinExistence type="predicted"/>
<accession>A0A3B1CQJ0</accession>
<dbReference type="EMBL" id="UOGB01000199">
    <property type="protein sequence ID" value="VAX21245.1"/>
    <property type="molecule type" value="Genomic_DNA"/>
</dbReference>
<evidence type="ECO:0000313" key="1">
    <source>
        <dbReference type="EMBL" id="VAX21245.1"/>
    </source>
</evidence>
<reference evidence="1" key="1">
    <citation type="submission" date="2018-06" db="EMBL/GenBank/DDBJ databases">
        <authorList>
            <person name="Zhirakovskaya E."/>
        </authorList>
    </citation>
    <scope>NUCLEOTIDE SEQUENCE</scope>
</reference>
<sequence>MKMNRSFFVKFFFILISIAAATFTGAQSERGEIEDYVKSAVDILTMEIKRDRELIKPAMWGNQLRKVRKTLVKDLEFKEPLAQNLAKYQKPALDQAIKIFISTAEAERKLTKGKTVSFRLRHQAYYTLRDNIPRKQTALRIFKNWLGN</sequence>
<organism evidence="1">
    <name type="scientific">hydrothermal vent metagenome</name>
    <dbReference type="NCBI Taxonomy" id="652676"/>
    <lineage>
        <taxon>unclassified sequences</taxon>
        <taxon>metagenomes</taxon>
        <taxon>ecological metagenomes</taxon>
    </lineage>
</organism>
<dbReference type="AlphaFoldDB" id="A0A3B1CQJ0"/>
<name>A0A3B1CQJ0_9ZZZZ</name>